<dbReference type="PIRSF" id="PIRSF034455">
    <property type="entry name" value="UCP034455"/>
    <property type="match status" value="1"/>
</dbReference>
<feature type="transmembrane region" description="Helical" evidence="1">
    <location>
        <begin position="130"/>
        <end position="149"/>
    </location>
</feature>
<name>A0A1I2PEE4_9ACTN</name>
<dbReference type="OrthoDB" id="8393979at2"/>
<evidence type="ECO:0000313" key="4">
    <source>
        <dbReference type="Proteomes" id="UP000199052"/>
    </source>
</evidence>
<dbReference type="AlphaFoldDB" id="A0A1I2PEE4"/>
<keyword evidence="1" id="KW-1133">Transmembrane helix</keyword>
<proteinExistence type="predicted"/>
<accession>A0A1I2PEE4</accession>
<dbReference type="Pfam" id="PF09900">
    <property type="entry name" value="DUF2127"/>
    <property type="match status" value="1"/>
</dbReference>
<evidence type="ECO:0000313" key="2">
    <source>
        <dbReference type="EMBL" id="NYH83641.1"/>
    </source>
</evidence>
<organism evidence="3 4">
    <name type="scientific">Actinopolymorpha cephalotaxi</name>
    <dbReference type="NCBI Taxonomy" id="504797"/>
    <lineage>
        <taxon>Bacteria</taxon>
        <taxon>Bacillati</taxon>
        <taxon>Actinomycetota</taxon>
        <taxon>Actinomycetes</taxon>
        <taxon>Propionibacteriales</taxon>
        <taxon>Actinopolymorphaceae</taxon>
        <taxon>Actinopolymorpha</taxon>
    </lineage>
</organism>
<dbReference type="EMBL" id="JACBZA010000001">
    <property type="protein sequence ID" value="NYH83641.1"/>
    <property type="molecule type" value="Genomic_DNA"/>
</dbReference>
<evidence type="ECO:0000313" key="5">
    <source>
        <dbReference type="Proteomes" id="UP000533017"/>
    </source>
</evidence>
<reference evidence="2 5" key="2">
    <citation type="submission" date="2020-07" db="EMBL/GenBank/DDBJ databases">
        <title>Sequencing the genomes of 1000 actinobacteria strains.</title>
        <authorList>
            <person name="Klenk H.-P."/>
        </authorList>
    </citation>
    <scope>NUCLEOTIDE SEQUENCE [LARGE SCALE GENOMIC DNA]</scope>
    <source>
        <strain evidence="2 5">DSM 45117</strain>
    </source>
</reference>
<protein>
    <submittedName>
        <fullName evidence="2 3">Membrane protein</fullName>
    </submittedName>
</protein>
<evidence type="ECO:0000256" key="1">
    <source>
        <dbReference type="SAM" id="Phobius"/>
    </source>
</evidence>
<gene>
    <name evidence="2" type="ORF">FHR37_002492</name>
    <name evidence="3" type="ORF">SAMN05421678_104107</name>
</gene>
<feature type="transmembrane region" description="Helical" evidence="1">
    <location>
        <begin position="79"/>
        <end position="100"/>
    </location>
</feature>
<dbReference type="STRING" id="504797.SAMN05421678_104107"/>
<dbReference type="EMBL" id="FOOI01000004">
    <property type="protein sequence ID" value="SFG14454.1"/>
    <property type="molecule type" value="Genomic_DNA"/>
</dbReference>
<dbReference type="Proteomes" id="UP000199052">
    <property type="component" value="Unassembled WGS sequence"/>
</dbReference>
<keyword evidence="1" id="KW-0812">Transmembrane</keyword>
<reference evidence="3 4" key="1">
    <citation type="submission" date="2016-10" db="EMBL/GenBank/DDBJ databases">
        <authorList>
            <person name="de Groot N.N."/>
        </authorList>
    </citation>
    <scope>NUCLEOTIDE SEQUENCE [LARGE SCALE GENOMIC DNA]</scope>
    <source>
        <strain evidence="3 4">CPCC 202808</strain>
    </source>
</reference>
<sequence length="166" mass="18451">MAWFKPGDLLDRTFEIGIILKGLDGLLELVGGVLLLAVSPATLNHLVATLTQHELSEDPHDVIATHLLHLTAGLDRSTVWFGAVYLLLHGAVKVVLVVALLRNQLWAYPWTIVVLLAFIGYQLYRIALHPTIGLVLLTVFDAFVVWLTWREYGRQRAGRTPSPAPE</sequence>
<evidence type="ECO:0000313" key="3">
    <source>
        <dbReference type="EMBL" id="SFG14454.1"/>
    </source>
</evidence>
<dbReference type="InterPro" id="IPR014591">
    <property type="entry name" value="UCP034455"/>
</dbReference>
<feature type="transmembrane region" description="Helical" evidence="1">
    <location>
        <begin position="107"/>
        <end position="124"/>
    </location>
</feature>
<dbReference type="Proteomes" id="UP000533017">
    <property type="component" value="Unassembled WGS sequence"/>
</dbReference>
<dbReference type="InterPro" id="IPR021125">
    <property type="entry name" value="DUF2127"/>
</dbReference>
<keyword evidence="5" id="KW-1185">Reference proteome</keyword>
<dbReference type="RefSeq" id="WP_092882595.1">
    <property type="nucleotide sequence ID" value="NZ_FOOI01000004.1"/>
</dbReference>
<keyword evidence="1" id="KW-0472">Membrane</keyword>